<proteinExistence type="predicted"/>
<gene>
    <name evidence="10" type="ORF">PLANPX_5121</name>
</gene>
<dbReference type="SUPFAM" id="SSF56112">
    <property type="entry name" value="Protein kinase-like (PK-like)"/>
    <property type="match status" value="1"/>
</dbReference>
<dbReference type="AlphaFoldDB" id="A0A5K7XPV9"/>
<reference evidence="11" key="1">
    <citation type="submission" date="2019-10" db="EMBL/GenBank/DDBJ databases">
        <title>Lacipirellula parvula gen. nov., sp. nov., representing a lineage of planctomycetes widespread in freshwater anoxic habitats, and description of the family Lacipirellulaceae.</title>
        <authorList>
            <person name="Dedysh S.N."/>
            <person name="Kulichevskaya I.S."/>
            <person name="Beletsky A.V."/>
            <person name="Rakitin A.L."/>
            <person name="Mardanov A.V."/>
            <person name="Ivanova A.A."/>
            <person name="Saltykova V.X."/>
            <person name="Rijpstra W.I.C."/>
            <person name="Sinninghe Damste J.S."/>
            <person name="Ravin N.V."/>
        </authorList>
    </citation>
    <scope>NUCLEOTIDE SEQUENCE [LARGE SCALE GENOMIC DNA]</scope>
    <source>
        <strain evidence="11">PX69</strain>
    </source>
</reference>
<keyword evidence="8" id="KW-0812">Transmembrane</keyword>
<dbReference type="Pfam" id="PF00069">
    <property type="entry name" value="Pkinase"/>
    <property type="match status" value="1"/>
</dbReference>
<dbReference type="RefSeq" id="WP_152100876.1">
    <property type="nucleotide sequence ID" value="NZ_AP021861.1"/>
</dbReference>
<dbReference type="KEGG" id="lpav:PLANPX_5121"/>
<dbReference type="Gene3D" id="3.30.200.20">
    <property type="entry name" value="Phosphorylase Kinase, domain 1"/>
    <property type="match status" value="1"/>
</dbReference>
<dbReference type="EC" id="2.7.11.1" evidence="1"/>
<feature type="domain" description="Protein kinase" evidence="9">
    <location>
        <begin position="19"/>
        <end position="280"/>
    </location>
</feature>
<keyword evidence="8" id="KW-0472">Membrane</keyword>
<evidence type="ECO:0000259" key="9">
    <source>
        <dbReference type="PROSITE" id="PS50011"/>
    </source>
</evidence>
<dbReference type="GO" id="GO:0004674">
    <property type="term" value="F:protein serine/threonine kinase activity"/>
    <property type="evidence" value="ECO:0007669"/>
    <property type="project" value="UniProtKB-KW"/>
</dbReference>
<dbReference type="PROSITE" id="PS50011">
    <property type="entry name" value="PROTEIN_KINASE_DOM"/>
    <property type="match status" value="1"/>
</dbReference>
<dbReference type="Proteomes" id="UP000326837">
    <property type="component" value="Chromosome"/>
</dbReference>
<keyword evidence="2 10" id="KW-0723">Serine/threonine-protein kinase</keyword>
<sequence>MSNDPQASADLTGREIGDYRILRRLGAGGMAEVYLAEQRSLGRQVAFKVLQPVLARDANYVARFQYEARAAAALVHANIVQIFEVGHVGGVHFIAQEYVRGRNLGEVLKRDAALNPRLVLDVLRQVTAALCKAAEAGIVHRDLKPENILLGNSGEVKVADFGLARMESTDAKTLTQVGVAMGTPLYMSPEQIEGRAVDARSDVYSLGITSYHLLAGTPPYNGETALAIALQHLNSSPRAIENVRADVPSGLARIIHRMIAKRPEQRHQNAAELLADLRKLAGEAAAQGWGEGLEDWPLADLIASADSRSRAAAELGRLMKEAAQLEPRRWRPSRALLVLFGAVALGLLGAFLFRTRGYLDGRRVANVERRDSAWAQLFQANIAPSEEAWRAVRRYFPGQDQYIYDLADVGLVRYYLFYSQSPDYRDALPVLVSLSQTSEAQSPNSSLRPFVYAGLCVVNQQLGRDDEALAAANELNGAMRDELRRTDARIYDMLRESLDELGQ</sequence>
<dbReference type="Gene3D" id="1.10.510.10">
    <property type="entry name" value="Transferase(Phosphotransferase) domain 1"/>
    <property type="match status" value="1"/>
</dbReference>
<dbReference type="PROSITE" id="PS00108">
    <property type="entry name" value="PROTEIN_KINASE_ST"/>
    <property type="match status" value="1"/>
</dbReference>
<dbReference type="PANTHER" id="PTHR43289">
    <property type="entry name" value="MITOGEN-ACTIVATED PROTEIN KINASE KINASE KINASE 20-RELATED"/>
    <property type="match status" value="1"/>
</dbReference>
<organism evidence="10 11">
    <name type="scientific">Lacipirellula parvula</name>
    <dbReference type="NCBI Taxonomy" id="2650471"/>
    <lineage>
        <taxon>Bacteria</taxon>
        <taxon>Pseudomonadati</taxon>
        <taxon>Planctomycetota</taxon>
        <taxon>Planctomycetia</taxon>
        <taxon>Pirellulales</taxon>
        <taxon>Lacipirellulaceae</taxon>
        <taxon>Lacipirellula</taxon>
    </lineage>
</organism>
<dbReference type="FunFam" id="1.10.510.10:FF:000021">
    <property type="entry name" value="Serine/threonine protein kinase"/>
    <property type="match status" value="1"/>
</dbReference>
<keyword evidence="6 7" id="KW-0067">ATP-binding</keyword>
<evidence type="ECO:0000256" key="5">
    <source>
        <dbReference type="ARBA" id="ARBA00022777"/>
    </source>
</evidence>
<evidence type="ECO:0000313" key="11">
    <source>
        <dbReference type="Proteomes" id="UP000326837"/>
    </source>
</evidence>
<dbReference type="PANTHER" id="PTHR43289:SF6">
    <property type="entry name" value="SERINE_THREONINE-PROTEIN KINASE NEKL-3"/>
    <property type="match status" value="1"/>
</dbReference>
<dbReference type="InterPro" id="IPR000719">
    <property type="entry name" value="Prot_kinase_dom"/>
</dbReference>
<dbReference type="SMART" id="SM00220">
    <property type="entry name" value="S_TKc"/>
    <property type="match status" value="1"/>
</dbReference>
<keyword evidence="11" id="KW-1185">Reference proteome</keyword>
<feature type="transmembrane region" description="Helical" evidence="8">
    <location>
        <begin position="335"/>
        <end position="353"/>
    </location>
</feature>
<dbReference type="InterPro" id="IPR008271">
    <property type="entry name" value="Ser/Thr_kinase_AS"/>
</dbReference>
<evidence type="ECO:0000256" key="3">
    <source>
        <dbReference type="ARBA" id="ARBA00022679"/>
    </source>
</evidence>
<evidence type="ECO:0000256" key="4">
    <source>
        <dbReference type="ARBA" id="ARBA00022741"/>
    </source>
</evidence>
<dbReference type="EMBL" id="AP021861">
    <property type="protein sequence ID" value="BBO35509.1"/>
    <property type="molecule type" value="Genomic_DNA"/>
</dbReference>
<accession>A0A5K7XPV9</accession>
<dbReference type="CDD" id="cd14014">
    <property type="entry name" value="STKc_PknB_like"/>
    <property type="match status" value="1"/>
</dbReference>
<keyword evidence="8" id="KW-1133">Transmembrane helix</keyword>
<dbReference type="InterPro" id="IPR011009">
    <property type="entry name" value="Kinase-like_dom_sf"/>
</dbReference>
<evidence type="ECO:0000313" key="10">
    <source>
        <dbReference type="EMBL" id="BBO35509.1"/>
    </source>
</evidence>
<evidence type="ECO:0000256" key="6">
    <source>
        <dbReference type="ARBA" id="ARBA00022840"/>
    </source>
</evidence>
<dbReference type="InterPro" id="IPR017441">
    <property type="entry name" value="Protein_kinase_ATP_BS"/>
</dbReference>
<protein>
    <recommendedName>
        <fullName evidence="1">non-specific serine/threonine protein kinase</fullName>
        <ecNumber evidence="1">2.7.11.1</ecNumber>
    </recommendedName>
</protein>
<dbReference type="PROSITE" id="PS00107">
    <property type="entry name" value="PROTEIN_KINASE_ATP"/>
    <property type="match status" value="1"/>
</dbReference>
<keyword evidence="5 10" id="KW-0418">Kinase</keyword>
<evidence type="ECO:0000256" key="2">
    <source>
        <dbReference type="ARBA" id="ARBA00022527"/>
    </source>
</evidence>
<evidence type="ECO:0000256" key="8">
    <source>
        <dbReference type="SAM" id="Phobius"/>
    </source>
</evidence>
<name>A0A5K7XPV9_9BACT</name>
<evidence type="ECO:0000256" key="7">
    <source>
        <dbReference type="PROSITE-ProRule" id="PRU10141"/>
    </source>
</evidence>
<evidence type="ECO:0000256" key="1">
    <source>
        <dbReference type="ARBA" id="ARBA00012513"/>
    </source>
</evidence>
<dbReference type="GO" id="GO:0005524">
    <property type="term" value="F:ATP binding"/>
    <property type="evidence" value="ECO:0007669"/>
    <property type="project" value="UniProtKB-UniRule"/>
</dbReference>
<keyword evidence="4 7" id="KW-0547">Nucleotide-binding</keyword>
<keyword evidence="3" id="KW-0808">Transferase</keyword>
<feature type="binding site" evidence="7">
    <location>
        <position position="48"/>
    </location>
    <ligand>
        <name>ATP</name>
        <dbReference type="ChEBI" id="CHEBI:30616"/>
    </ligand>
</feature>